<evidence type="ECO:0000313" key="2">
    <source>
        <dbReference type="Proteomes" id="UP000230778"/>
    </source>
</evidence>
<organism evidence="1 2">
    <name type="scientific">Candidatus Nealsonbacteria bacterium CG18_big_fil_WC_8_21_14_2_50_37_10</name>
    <dbReference type="NCBI Taxonomy" id="1974717"/>
    <lineage>
        <taxon>Bacteria</taxon>
        <taxon>Candidatus Nealsoniibacteriota</taxon>
    </lineage>
</organism>
<protein>
    <submittedName>
        <fullName evidence="1">Uncharacterized protein</fullName>
    </submittedName>
</protein>
<dbReference type="Proteomes" id="UP000230778">
    <property type="component" value="Unassembled WGS sequence"/>
</dbReference>
<reference evidence="1 2" key="1">
    <citation type="submission" date="2017-09" db="EMBL/GenBank/DDBJ databases">
        <title>Depth-based differentiation of microbial function through sediment-hosted aquifers and enrichment of novel symbionts in the deep terrestrial subsurface.</title>
        <authorList>
            <person name="Probst A.J."/>
            <person name="Ladd B."/>
            <person name="Jarett J.K."/>
            <person name="Geller-Mcgrath D.E."/>
            <person name="Sieber C.M."/>
            <person name="Emerson J.B."/>
            <person name="Anantharaman K."/>
            <person name="Thomas B.C."/>
            <person name="Malmstrom R."/>
            <person name="Stieglmeier M."/>
            <person name="Klingl A."/>
            <person name="Woyke T."/>
            <person name="Ryan C.M."/>
            <person name="Banfield J.F."/>
        </authorList>
    </citation>
    <scope>NUCLEOTIDE SEQUENCE [LARGE SCALE GENOMIC DNA]</scope>
    <source>
        <strain evidence="1">CG18_big_fil_WC_8_21_14_2_50_37_10</strain>
    </source>
</reference>
<evidence type="ECO:0000313" key="1">
    <source>
        <dbReference type="EMBL" id="PIQ06502.1"/>
    </source>
</evidence>
<dbReference type="AlphaFoldDB" id="A0A2H0FIR1"/>
<sequence length="331" mass="35795">MTFGQHWGGETVPWNGVSLINGTHLKVFIARGSHASYPTDGDHPVGPCTDKTSSIGVASFPTGYINEYDVPSGNKKGYSLVDISSGYSWVEWPGIWGFYVPGFARGQSGPPSPANVKINGINVWNDPLAWAADPGSPWIIGQATGSVRLHAYDSGGNHTGLNETGWIEAEIPGTYFYIPGNQSEAELLWVYTSENLTFKLEATGLGECNLTLAKCQSDEVTTNYTHIQVTENTTATLSSAQAPFSAMQIDYDGDGFSDETRFPDAMGNSTLIGHVSFPGRGPAPNAKWIETLEVRFFDNATKLEMYWSPVNATTNSSGYFKITHLPASTTI</sequence>
<gene>
    <name evidence="1" type="ORF">COW72_01900</name>
</gene>
<proteinExistence type="predicted"/>
<accession>A0A2H0FIR1</accession>
<name>A0A2H0FIR1_9BACT</name>
<dbReference type="EMBL" id="PCUC01000106">
    <property type="protein sequence ID" value="PIQ06502.1"/>
    <property type="molecule type" value="Genomic_DNA"/>
</dbReference>
<comment type="caution">
    <text evidence="1">The sequence shown here is derived from an EMBL/GenBank/DDBJ whole genome shotgun (WGS) entry which is preliminary data.</text>
</comment>